<reference evidence="4 5" key="1">
    <citation type="submission" date="2021-02" db="EMBL/GenBank/DDBJ databases">
        <title>Variation within the Batrachochytrium salamandrivorans European outbreak.</title>
        <authorList>
            <person name="Kelly M."/>
            <person name="Pasmans F."/>
            <person name="Shea T.P."/>
            <person name="Munoz J.F."/>
            <person name="Carranza S."/>
            <person name="Cuomo C.A."/>
            <person name="Martel A."/>
        </authorList>
    </citation>
    <scope>NUCLEOTIDE SEQUENCE [LARGE SCALE GENOMIC DNA]</scope>
    <source>
        <strain evidence="4 5">AMFP18/2</strain>
    </source>
</reference>
<dbReference type="EMBL" id="JAFCIX010000438">
    <property type="protein sequence ID" value="KAH6589929.1"/>
    <property type="molecule type" value="Genomic_DNA"/>
</dbReference>
<evidence type="ECO:0000313" key="5">
    <source>
        <dbReference type="Proteomes" id="UP001648503"/>
    </source>
</evidence>
<dbReference type="InterPro" id="IPR000266">
    <property type="entry name" value="Ribosomal_uS17"/>
</dbReference>
<name>A0ABQ8F399_9FUNG</name>
<comment type="similarity">
    <text evidence="1">Belongs to the universal ribosomal protein uS17 family.</text>
</comment>
<protein>
    <recommendedName>
        <fullName evidence="6">30S ribosomal protein S17</fullName>
    </recommendedName>
</protein>
<keyword evidence="5" id="KW-1185">Reference proteome</keyword>
<evidence type="ECO:0000256" key="1">
    <source>
        <dbReference type="ARBA" id="ARBA00010254"/>
    </source>
</evidence>
<evidence type="ECO:0000256" key="3">
    <source>
        <dbReference type="ARBA" id="ARBA00023274"/>
    </source>
</evidence>
<proteinExistence type="inferred from homology"/>
<dbReference type="PANTHER" id="PTHR10744">
    <property type="entry name" value="40S RIBOSOMAL PROTEIN S11 FAMILY MEMBER"/>
    <property type="match status" value="1"/>
</dbReference>
<dbReference type="Proteomes" id="UP001648503">
    <property type="component" value="Unassembled WGS sequence"/>
</dbReference>
<evidence type="ECO:0008006" key="6">
    <source>
        <dbReference type="Google" id="ProtNLM"/>
    </source>
</evidence>
<evidence type="ECO:0000313" key="4">
    <source>
        <dbReference type="EMBL" id="KAH6589929.1"/>
    </source>
</evidence>
<dbReference type="SUPFAM" id="SSF50249">
    <property type="entry name" value="Nucleic acid-binding proteins"/>
    <property type="match status" value="1"/>
</dbReference>
<keyword evidence="2" id="KW-0689">Ribosomal protein</keyword>
<dbReference type="Gene3D" id="2.40.50.140">
    <property type="entry name" value="Nucleic acid-binding proteins"/>
    <property type="match status" value="1"/>
</dbReference>
<dbReference type="PANTHER" id="PTHR10744:SF1">
    <property type="entry name" value="SMALL RIBOSOMAL SUBUNIT PROTEIN US17M"/>
    <property type="match status" value="1"/>
</dbReference>
<sequence length="102" mass="11563">MATTGPIQSFLGHVIGTAMKKTIKVRVERVKIHPIVLKPVRRHKNYLVHDETSRCVVGDWVRINSCTKLSKRKSFELGEIVKPANRFVDDAGKLHTQSSKSR</sequence>
<evidence type="ECO:0000256" key="2">
    <source>
        <dbReference type="ARBA" id="ARBA00022980"/>
    </source>
</evidence>
<comment type="caution">
    <text evidence="4">The sequence shown here is derived from an EMBL/GenBank/DDBJ whole genome shotgun (WGS) entry which is preliminary data.</text>
</comment>
<dbReference type="InterPro" id="IPR012340">
    <property type="entry name" value="NA-bd_OB-fold"/>
</dbReference>
<organism evidence="4 5">
    <name type="scientific">Batrachochytrium salamandrivorans</name>
    <dbReference type="NCBI Taxonomy" id="1357716"/>
    <lineage>
        <taxon>Eukaryota</taxon>
        <taxon>Fungi</taxon>
        <taxon>Fungi incertae sedis</taxon>
        <taxon>Chytridiomycota</taxon>
        <taxon>Chytridiomycota incertae sedis</taxon>
        <taxon>Chytridiomycetes</taxon>
        <taxon>Rhizophydiales</taxon>
        <taxon>Rhizophydiales incertae sedis</taxon>
        <taxon>Batrachochytrium</taxon>
    </lineage>
</organism>
<dbReference type="Pfam" id="PF00366">
    <property type="entry name" value="Ribosomal_S17"/>
    <property type="match status" value="1"/>
</dbReference>
<accession>A0ABQ8F399</accession>
<gene>
    <name evidence="4" type="ORF">BASA50_009632</name>
</gene>
<dbReference type="CDD" id="cd00364">
    <property type="entry name" value="Ribosomal_uS17"/>
    <property type="match status" value="1"/>
</dbReference>
<keyword evidence="3" id="KW-0687">Ribonucleoprotein</keyword>